<dbReference type="InterPro" id="IPR011051">
    <property type="entry name" value="RmlC_Cupin_sf"/>
</dbReference>
<accession>A0A845ME98</accession>
<dbReference type="Pfam" id="PF07883">
    <property type="entry name" value="Cupin_2"/>
    <property type="match status" value="1"/>
</dbReference>
<dbReference type="PANTHER" id="PTHR36156:SF2">
    <property type="entry name" value="CUPIN TYPE-2 DOMAIN-CONTAINING PROTEIN"/>
    <property type="match status" value="1"/>
</dbReference>
<organism evidence="2 3">
    <name type="scientific">Sneathiella chungangensis</name>
    <dbReference type="NCBI Taxonomy" id="1418234"/>
    <lineage>
        <taxon>Bacteria</taxon>
        <taxon>Pseudomonadati</taxon>
        <taxon>Pseudomonadota</taxon>
        <taxon>Alphaproteobacteria</taxon>
        <taxon>Sneathiellales</taxon>
        <taxon>Sneathiellaceae</taxon>
        <taxon>Sneathiella</taxon>
    </lineage>
</organism>
<dbReference type="InterPro" id="IPR014710">
    <property type="entry name" value="RmlC-like_jellyroll"/>
</dbReference>
<evidence type="ECO:0000313" key="2">
    <source>
        <dbReference type="EMBL" id="MZR21700.1"/>
    </source>
</evidence>
<dbReference type="InterPro" id="IPR047142">
    <property type="entry name" value="OryJ/VirC-like"/>
</dbReference>
<dbReference type="Proteomes" id="UP000445696">
    <property type="component" value="Unassembled WGS sequence"/>
</dbReference>
<dbReference type="Gene3D" id="2.60.120.10">
    <property type="entry name" value="Jelly Rolls"/>
    <property type="match status" value="1"/>
</dbReference>
<name>A0A845ME98_9PROT</name>
<comment type="caution">
    <text evidence="2">The sequence shown here is derived from an EMBL/GenBank/DDBJ whole genome shotgun (WGS) entry which is preliminary data.</text>
</comment>
<dbReference type="RefSeq" id="WP_161338145.1">
    <property type="nucleotide sequence ID" value="NZ_JBHSDG010000001.1"/>
</dbReference>
<dbReference type="SUPFAM" id="SSF51182">
    <property type="entry name" value="RmlC-like cupins"/>
    <property type="match status" value="1"/>
</dbReference>
<keyword evidence="3" id="KW-1185">Reference proteome</keyword>
<proteinExistence type="predicted"/>
<dbReference type="AlphaFoldDB" id="A0A845ME98"/>
<dbReference type="InterPro" id="IPR013096">
    <property type="entry name" value="Cupin_2"/>
</dbReference>
<protein>
    <submittedName>
        <fullName evidence="2">Cupin domain-containing protein</fullName>
    </submittedName>
</protein>
<dbReference type="OrthoDB" id="713485at2"/>
<gene>
    <name evidence="2" type="ORF">GQF03_05105</name>
</gene>
<dbReference type="EMBL" id="WTVA01000002">
    <property type="protein sequence ID" value="MZR21700.1"/>
    <property type="molecule type" value="Genomic_DNA"/>
</dbReference>
<dbReference type="PANTHER" id="PTHR36156">
    <property type="entry name" value="SLR2101 PROTEIN"/>
    <property type="match status" value="1"/>
</dbReference>
<evidence type="ECO:0000259" key="1">
    <source>
        <dbReference type="Pfam" id="PF07883"/>
    </source>
</evidence>
<feature type="domain" description="Cupin type-2" evidence="1">
    <location>
        <begin position="104"/>
        <end position="166"/>
    </location>
</feature>
<sequence length="175" mass="19410">MDHGFELRRIVTGHNDKGRSIVTLDGPPSRRIGNLRDIWNEAGHAVNSTNIEDRGAHPVTLSPVPGGSNFRWFMVPPADPSLSEEEYARVVKERFAAMGAAHEQPDTSRHPAMHKTETIDYIILLSGNVTLLLDDDERDLKPYDVVVQRGTNHAWVNKGTEPALLCAILIDADVK</sequence>
<evidence type="ECO:0000313" key="3">
    <source>
        <dbReference type="Proteomes" id="UP000445696"/>
    </source>
</evidence>
<reference evidence="2 3" key="1">
    <citation type="journal article" date="2014" name="Int. J. Syst. Evol. Microbiol.">
        <title>Sneathiella chungangensis sp. nov., isolated from a marine sand, and emended description of the genus Sneathiella.</title>
        <authorList>
            <person name="Siamphan C."/>
            <person name="Kim H."/>
            <person name="Lee J.S."/>
            <person name="Kim W."/>
        </authorList>
    </citation>
    <scope>NUCLEOTIDE SEQUENCE [LARGE SCALE GENOMIC DNA]</scope>
    <source>
        <strain evidence="2 3">KCTC 32476</strain>
    </source>
</reference>